<sequence length="1708" mass="191079">MINIIQITYPIIHCSCPDGFELVAEECRMLEPITMSIRDDQATDSAISQCNAYLAQPVTIHNDEQLKYWIEKKGSNYMPLELLNDCKSGCVWFINNSTGYWGEQCNTDVRAFDVYCMAHLRQHVPSGDGCESFEDDSDDGVCYQVENMAIKNEHLPLSPSPRVPGVNIFKFGALAENWKEAQLLCGSFGAQVASIHNEKENSFIRRLAVSKGAVSGMYLGASVSGKADNFSWIDGSAWDFNNFYSGFPINGLGDCIIMDTESTGGEWANVDCSTKMSVACERKREFIELKVILLLPVQQMYSPGFPFDASTPCDFILSVDSGKKIELEPKTGEVHDKKYTTSSSNFMRVLWQPNGGNNVRGAMVSEIASMNRTALKALQGKNSDYATIKKDLSLALRVGMNNCDNYNEQIQLTTSKVLYTITDLLLAGVENIEAGKQFDLTYKLVDAYSTMNKCQNPKDPHQVCLFKFARCFILFMDNLHGKKLLKGEEAPEKKLIPSVWVDSEVAKRNNPVKQLPIRSSKSTSVGIVRNIGAQQIVIINDRPGPSGCSQTEPAPHLPVPVVVTKRRLVPAKRVMPPAPSLVKDSPALFEDPETVKKGETEEEGVAWKDMGQQPSTSAHNDAPPSFLSHPPKEEEVEDRIIPSTTYHNAAPSTSSQSIKQEVEDNYDYGDVKMEMEIKEEDEEEMDGPIADTVKLSELCSSTNGFHDPTSSTSQPSLSSSSRRKQKMTLSPPPPECAGFATAEAQKLFFQSPVNCPYCGVEIPDGKKLEQHMKINHRDHWLKYVQKCPVNICDFRSSDPSVVQRHHVMVHNRNYNTRMGNAAVNFKFVATCPFCPDPLRGLAGFVQHMEKKHPRLCTYEAKILACAECRYSTSNVYMLLTHWLKTVPMCTQGLRFNYEIAANTKINDAIDHEETVFLLCNAKFDAALSFSRDQTVKMAIQLCDELPALPQNQYYMGELPPPESTPRPIVLGLMCNPSTRKYEWADGSPTDYHPPGFSFDEACNPDCAQYMADEDGRWSTWCGPDMERVTIYCIYQLPEPAPPPSGCANFDDDTDDGSCYEVINAVEDWQDAQVTCRNIGSDLASIHNERVTELRCFFCFRKYTDCEKLEENSFIRRLAVSQGVVGWIFIGGAVTGKGNNFGWIDGSEWDYENFYPGYPVDGNGECLAMDTRVNGRIWTAQQIWLLCAGGEIVSPGYPYDASVPCDYILSVETGKRVKLELQILEANSCCDRLILTDNLIGGNIIANLTGALSNRTYTTDSSNLMTVSWQPQGGLNVRGMMRIFIFKSLLVLGNYNSDLAHSSCPSGFELVRDGECRGRYTAVNSNWNDISRTAVTRCKEIQGKAVIIHNDEHQAYWRNRVPSETLFMGIVCNSSSMRWEWGDGSSVDYRPKEGYMEELDAECKSGQSWDMHDNGYWHIGEPFHTDLLLMSRFLAYGTDMEYSLSIFCTTQLQQPTDYGCDSFEDTEDGMCYNILPSVQNWQDAQNSCRNRGSTVASIHNLQENSFIRRSAVSQGAVNGLYLGASFYSGRFSWIDGSNWDYENFFPGFPVSGQGDCLAMDTFSGSGEWMNVQCSSRLAVACARKALRIRYDFVMNRHKNRFSRPEARVHRWAVIYSPGYPYDASVPCDWFLTVPAGRRVRVQIMLLEANSCCDRLVLQDATLGGNIVANLTGEITDRVFTTSSSNLMRVSWQPQGGVNVRGAMFTFNAV</sequence>
<evidence type="ECO:0000313" key="3">
    <source>
        <dbReference type="EnsemblMetazoa" id="PPA13083.1"/>
    </source>
</evidence>
<feature type="compositionally biased region" description="Low complexity" evidence="2">
    <location>
        <begin position="708"/>
        <end position="720"/>
    </location>
</feature>
<dbReference type="Gene3D" id="2.60.120.290">
    <property type="entry name" value="Spermadhesin, CUB domain"/>
    <property type="match status" value="1"/>
</dbReference>
<dbReference type="InterPro" id="IPR016186">
    <property type="entry name" value="C-type_lectin-like/link_sf"/>
</dbReference>
<dbReference type="Gene3D" id="3.10.100.10">
    <property type="entry name" value="Mannose-Binding Protein A, subunit A"/>
    <property type="match status" value="4"/>
</dbReference>
<accession>A0A2A6BS93</accession>
<comment type="caution">
    <text evidence="1">Lacks conserved residue(s) required for the propagation of feature annotation.</text>
</comment>
<reference evidence="4" key="1">
    <citation type="journal article" date="2008" name="Nat. Genet.">
        <title>The Pristionchus pacificus genome provides a unique perspective on nematode lifestyle and parasitism.</title>
        <authorList>
            <person name="Dieterich C."/>
            <person name="Clifton S.W."/>
            <person name="Schuster L.N."/>
            <person name="Chinwalla A."/>
            <person name="Delehaunty K."/>
            <person name="Dinkelacker I."/>
            <person name="Fulton L."/>
            <person name="Fulton R."/>
            <person name="Godfrey J."/>
            <person name="Minx P."/>
            <person name="Mitreva M."/>
            <person name="Roeseler W."/>
            <person name="Tian H."/>
            <person name="Witte H."/>
            <person name="Yang S.P."/>
            <person name="Wilson R.K."/>
            <person name="Sommer R.J."/>
        </authorList>
    </citation>
    <scope>NUCLEOTIDE SEQUENCE [LARGE SCALE GENOMIC DNA]</scope>
    <source>
        <strain evidence="4">PS312</strain>
    </source>
</reference>
<dbReference type="SMART" id="SM00042">
    <property type="entry name" value="CUB"/>
    <property type="match status" value="2"/>
</dbReference>
<dbReference type="SMART" id="SM00034">
    <property type="entry name" value="CLECT"/>
    <property type="match status" value="3"/>
</dbReference>
<keyword evidence="4" id="KW-1185">Reference proteome</keyword>
<dbReference type="PANTHER" id="PTHR22991:SF40">
    <property type="entry name" value="PROTEIN CBG13490"/>
    <property type="match status" value="1"/>
</dbReference>
<dbReference type="CDD" id="cd00041">
    <property type="entry name" value="CUB"/>
    <property type="match status" value="2"/>
</dbReference>
<dbReference type="InterPro" id="IPR013087">
    <property type="entry name" value="Znf_C2H2_type"/>
</dbReference>
<dbReference type="InterPro" id="IPR035914">
    <property type="entry name" value="Sperma_CUB_dom_sf"/>
</dbReference>
<dbReference type="SUPFAM" id="SSF56436">
    <property type="entry name" value="C-type lectin-like"/>
    <property type="match status" value="4"/>
</dbReference>
<dbReference type="InterPro" id="IPR001304">
    <property type="entry name" value="C-type_lectin-like"/>
</dbReference>
<dbReference type="InterPro" id="IPR018378">
    <property type="entry name" value="C-type_lectin_CS"/>
</dbReference>
<dbReference type="InterPro" id="IPR016187">
    <property type="entry name" value="CTDL_fold"/>
</dbReference>
<organism evidence="3 4">
    <name type="scientific">Pristionchus pacificus</name>
    <name type="common">Parasitic nematode worm</name>
    <dbReference type="NCBI Taxonomy" id="54126"/>
    <lineage>
        <taxon>Eukaryota</taxon>
        <taxon>Metazoa</taxon>
        <taxon>Ecdysozoa</taxon>
        <taxon>Nematoda</taxon>
        <taxon>Chromadorea</taxon>
        <taxon>Rhabditida</taxon>
        <taxon>Rhabditina</taxon>
        <taxon>Diplogasteromorpha</taxon>
        <taxon>Diplogasteroidea</taxon>
        <taxon>Neodiplogasteridae</taxon>
        <taxon>Pristionchus</taxon>
    </lineage>
</organism>
<dbReference type="PANTHER" id="PTHR22991">
    <property type="entry name" value="PROTEIN CBG13490"/>
    <property type="match status" value="1"/>
</dbReference>
<dbReference type="Proteomes" id="UP000005239">
    <property type="component" value="Unassembled WGS sequence"/>
</dbReference>
<feature type="region of interest" description="Disordered" evidence="2">
    <location>
        <begin position="699"/>
        <end position="734"/>
    </location>
</feature>
<evidence type="ECO:0000256" key="1">
    <source>
        <dbReference type="PROSITE-ProRule" id="PRU00059"/>
    </source>
</evidence>
<dbReference type="Gene3D" id="3.30.160.60">
    <property type="entry name" value="Classic Zinc Finger"/>
    <property type="match status" value="1"/>
</dbReference>
<dbReference type="PROSITE" id="PS01180">
    <property type="entry name" value="CUB"/>
    <property type="match status" value="2"/>
</dbReference>
<protein>
    <submittedName>
        <fullName evidence="3">CUB domain-containing protein</fullName>
    </submittedName>
</protein>
<dbReference type="InterPro" id="IPR050976">
    <property type="entry name" value="Snaclec"/>
</dbReference>
<dbReference type="EnsemblMetazoa" id="PPA13083.1">
    <property type="protein sequence ID" value="PPA13083.1"/>
    <property type="gene ID" value="WBGene00102637"/>
</dbReference>
<evidence type="ECO:0000256" key="2">
    <source>
        <dbReference type="SAM" id="MobiDB-lite"/>
    </source>
</evidence>
<dbReference type="PROSITE" id="PS00615">
    <property type="entry name" value="C_TYPE_LECTIN_1"/>
    <property type="match status" value="2"/>
</dbReference>
<reference evidence="3" key="2">
    <citation type="submission" date="2022-06" db="UniProtKB">
        <authorList>
            <consortium name="EnsemblMetazoa"/>
        </authorList>
    </citation>
    <scope>IDENTIFICATION</scope>
    <source>
        <strain evidence="3">PS312</strain>
    </source>
</reference>
<dbReference type="Pfam" id="PF00431">
    <property type="entry name" value="CUB"/>
    <property type="match status" value="1"/>
</dbReference>
<dbReference type="SMART" id="SM00355">
    <property type="entry name" value="ZnF_C2H2"/>
    <property type="match status" value="3"/>
</dbReference>
<dbReference type="PROSITE" id="PS50041">
    <property type="entry name" value="C_TYPE_LECTIN_2"/>
    <property type="match status" value="3"/>
</dbReference>
<gene>
    <name evidence="3" type="primary">WBGene00102637</name>
</gene>
<name>A0A2A6BS93_PRIPA</name>
<proteinExistence type="predicted"/>
<dbReference type="CDD" id="cd00037">
    <property type="entry name" value="CLECT"/>
    <property type="match status" value="4"/>
</dbReference>
<accession>A0A8R1UCQ7</accession>
<feature type="region of interest" description="Disordered" evidence="2">
    <location>
        <begin position="576"/>
        <end position="637"/>
    </location>
</feature>
<evidence type="ECO:0000313" key="4">
    <source>
        <dbReference type="Proteomes" id="UP000005239"/>
    </source>
</evidence>
<dbReference type="SUPFAM" id="SSF49854">
    <property type="entry name" value="Spermadhesin, CUB domain"/>
    <property type="match status" value="2"/>
</dbReference>
<dbReference type="PROSITE" id="PS00028">
    <property type="entry name" value="ZINC_FINGER_C2H2_1"/>
    <property type="match status" value="1"/>
</dbReference>
<dbReference type="InterPro" id="IPR000859">
    <property type="entry name" value="CUB_dom"/>
</dbReference>
<dbReference type="Pfam" id="PF00059">
    <property type="entry name" value="Lectin_C"/>
    <property type="match status" value="2"/>
</dbReference>